<organism evidence="4 5">
    <name type="scientific">Isosphaera pallida (strain ATCC 43644 / DSM 9630 / IS1B)</name>
    <dbReference type="NCBI Taxonomy" id="575540"/>
    <lineage>
        <taxon>Bacteria</taxon>
        <taxon>Pseudomonadati</taxon>
        <taxon>Planctomycetota</taxon>
        <taxon>Planctomycetia</taxon>
        <taxon>Isosphaerales</taxon>
        <taxon>Isosphaeraceae</taxon>
        <taxon>Isosphaera</taxon>
    </lineage>
</organism>
<dbReference type="Pfam" id="PF13485">
    <property type="entry name" value="Peptidase_MA_2"/>
    <property type="match status" value="1"/>
</dbReference>
<feature type="region of interest" description="Disordered" evidence="1">
    <location>
        <begin position="73"/>
        <end position="92"/>
    </location>
</feature>
<keyword evidence="2" id="KW-1133">Transmembrane helix</keyword>
<reference key="1">
    <citation type="submission" date="2010-11" db="EMBL/GenBank/DDBJ databases">
        <title>The complete sequence of chromosome of Isophaera pallida ATCC 43644.</title>
        <authorList>
            <consortium name="US DOE Joint Genome Institute (JGI-PGF)"/>
            <person name="Lucas S."/>
            <person name="Copeland A."/>
            <person name="Lapidus A."/>
            <person name="Bruce D."/>
            <person name="Goodwin L."/>
            <person name="Pitluck S."/>
            <person name="Kyrpides N."/>
            <person name="Mavromatis K."/>
            <person name="Pagani I."/>
            <person name="Ivanova N."/>
            <person name="Saunders E."/>
            <person name="Brettin T."/>
            <person name="Detter J.C."/>
            <person name="Han C."/>
            <person name="Tapia R."/>
            <person name="Land M."/>
            <person name="Hauser L."/>
            <person name="Markowitz V."/>
            <person name="Cheng J.-F."/>
            <person name="Hugenholtz P."/>
            <person name="Woyke T."/>
            <person name="Wu D."/>
            <person name="Eisen J.A."/>
        </authorList>
    </citation>
    <scope>NUCLEOTIDE SEQUENCE</scope>
    <source>
        <strain>ATCC 43644</strain>
    </source>
</reference>
<proteinExistence type="predicted"/>
<dbReference type="HOGENOM" id="CLU_787035_0_0_0"/>
<dbReference type="eggNOG" id="ENOG5030DZV">
    <property type="taxonomic scope" value="Bacteria"/>
</dbReference>
<evidence type="ECO:0000313" key="4">
    <source>
        <dbReference type="EMBL" id="ADV61439.1"/>
    </source>
</evidence>
<reference evidence="4 5" key="2">
    <citation type="journal article" date="2011" name="Stand. Genomic Sci.">
        <title>Complete genome sequence of Isosphaera pallida type strain (IS1B).</title>
        <authorList>
            <consortium name="US DOE Joint Genome Institute (JGI-PGF)"/>
            <person name="Goker M."/>
            <person name="Cleland D."/>
            <person name="Saunders E."/>
            <person name="Lapidus A."/>
            <person name="Nolan M."/>
            <person name="Lucas S."/>
            <person name="Hammon N."/>
            <person name="Deshpande S."/>
            <person name="Cheng J.F."/>
            <person name="Tapia R."/>
            <person name="Han C."/>
            <person name="Goodwin L."/>
            <person name="Pitluck S."/>
            <person name="Liolios K."/>
            <person name="Pagani I."/>
            <person name="Ivanova N."/>
            <person name="Mavromatis K."/>
            <person name="Pati A."/>
            <person name="Chen A."/>
            <person name="Palaniappan K."/>
            <person name="Land M."/>
            <person name="Hauser L."/>
            <person name="Chang Y.J."/>
            <person name="Jeffries C.D."/>
            <person name="Detter J.C."/>
            <person name="Beck B."/>
            <person name="Woyke T."/>
            <person name="Bristow J."/>
            <person name="Eisen J.A."/>
            <person name="Markowitz V."/>
            <person name="Hugenholtz P."/>
            <person name="Kyrpides N.C."/>
            <person name="Klenk H.P."/>
        </authorList>
    </citation>
    <scope>NUCLEOTIDE SEQUENCE [LARGE SCALE GENOMIC DNA]</scope>
    <source>
        <strain evidence="5">ATCC 43644 / DSM 9630 / IS1B</strain>
    </source>
</reference>
<dbReference type="EMBL" id="CP002353">
    <property type="protein sequence ID" value="ADV61439.1"/>
    <property type="molecule type" value="Genomic_DNA"/>
</dbReference>
<evidence type="ECO:0000256" key="2">
    <source>
        <dbReference type="SAM" id="Phobius"/>
    </source>
</evidence>
<accession>E8R2F4</accession>
<dbReference type="KEGG" id="ipa:Isop_0849"/>
<keyword evidence="2" id="KW-0472">Membrane</keyword>
<feature type="domain" description="Peptidase MA-like" evidence="3">
    <location>
        <begin position="185"/>
        <end position="313"/>
    </location>
</feature>
<evidence type="ECO:0000313" key="5">
    <source>
        <dbReference type="Proteomes" id="UP000008631"/>
    </source>
</evidence>
<keyword evidence="2" id="KW-0812">Transmembrane</keyword>
<dbReference type="InterPro" id="IPR039568">
    <property type="entry name" value="Peptidase_MA-like_dom"/>
</dbReference>
<dbReference type="InParanoid" id="E8R2F4"/>
<evidence type="ECO:0000259" key="3">
    <source>
        <dbReference type="Pfam" id="PF13485"/>
    </source>
</evidence>
<protein>
    <recommendedName>
        <fullName evidence="3">Peptidase MA-like domain-containing protein</fullName>
    </recommendedName>
</protein>
<sequence>MREDGARFDTAQSPWFGSARRWATVTTLLAALLLWWLALPASQPSTGSFLGPTTAGIDGGCRCGWLQVHRPSHPELHPSPETLPAGSAAPTASRRVAPLRTPNFLVVAPTIEAARAVAKRAEECRRQQALDWLGRELPRWSQPCRIVVKLTGGPPGGLTSFGFDNSGVIDRDMSVEGALERILTSALPHEVTHTVLADHFGGPMPRWADEGAALCSECDEERRRHDQFAHRALTQGKALPLSTLFRTEDYPRDLMSFYGQGYSVSRFLIETGGKPRFLKFVGDGSSGNWDKAVQVHYGFASVRELDRAWRAWHKVVVARHAHLNPTPPDSQQNRSHEASPGRASSPSATSTR</sequence>
<keyword evidence="5" id="KW-1185">Reference proteome</keyword>
<evidence type="ECO:0000256" key="1">
    <source>
        <dbReference type="SAM" id="MobiDB-lite"/>
    </source>
</evidence>
<feature type="compositionally biased region" description="Polar residues" evidence="1">
    <location>
        <begin position="342"/>
        <end position="352"/>
    </location>
</feature>
<dbReference type="STRING" id="575540.Isop_0849"/>
<feature type="region of interest" description="Disordered" evidence="1">
    <location>
        <begin position="322"/>
        <end position="352"/>
    </location>
</feature>
<name>E8R2F4_ISOPI</name>
<feature type="transmembrane region" description="Helical" evidence="2">
    <location>
        <begin position="21"/>
        <end position="39"/>
    </location>
</feature>
<gene>
    <name evidence="4" type="ordered locus">Isop_0849</name>
</gene>
<dbReference type="Proteomes" id="UP000008631">
    <property type="component" value="Chromosome"/>
</dbReference>
<dbReference type="AlphaFoldDB" id="E8R2F4"/>